<gene>
    <name evidence="1" type="ORF">PGLA2088_LOCUS791</name>
</gene>
<proteinExistence type="predicted"/>
<accession>A0A813GPR4</accession>
<organism evidence="1 2">
    <name type="scientific">Polarella glacialis</name>
    <name type="common">Dinoflagellate</name>
    <dbReference type="NCBI Taxonomy" id="89957"/>
    <lineage>
        <taxon>Eukaryota</taxon>
        <taxon>Sar</taxon>
        <taxon>Alveolata</taxon>
        <taxon>Dinophyceae</taxon>
        <taxon>Suessiales</taxon>
        <taxon>Suessiaceae</taxon>
        <taxon>Polarella</taxon>
    </lineage>
</organism>
<comment type="caution">
    <text evidence="1">The sequence shown here is derived from an EMBL/GenBank/DDBJ whole genome shotgun (WGS) entry which is preliminary data.</text>
</comment>
<name>A0A813GPR4_POLGL</name>
<dbReference type="EMBL" id="CAJNNW010000563">
    <property type="protein sequence ID" value="CAE8629109.1"/>
    <property type="molecule type" value="Genomic_DNA"/>
</dbReference>
<evidence type="ECO:0000313" key="1">
    <source>
        <dbReference type="EMBL" id="CAE8629109.1"/>
    </source>
</evidence>
<reference evidence="1" key="1">
    <citation type="submission" date="2021-02" db="EMBL/GenBank/DDBJ databases">
        <authorList>
            <person name="Dougan E. K."/>
            <person name="Rhodes N."/>
            <person name="Thang M."/>
            <person name="Chan C."/>
        </authorList>
    </citation>
    <scope>NUCLEOTIDE SEQUENCE</scope>
</reference>
<evidence type="ECO:0000313" key="2">
    <source>
        <dbReference type="Proteomes" id="UP000626109"/>
    </source>
</evidence>
<protein>
    <submittedName>
        <fullName evidence="1">Uncharacterized protein</fullName>
    </submittedName>
</protein>
<dbReference type="AlphaFoldDB" id="A0A813GPR4"/>
<sequence length="301" mass="34043">MTSPIRVAALTSLSQLKSSFCDVHILLDQEACNGDEDFDDACMQILAEHTPRDQIARQYVAGRLQRQLRMYFDASTLTGSDLAEEEDEFWVWQAEMALPDVQMAIQVAMDEASSLAVVSNMDAIASEVVDAIALKLRSAHAVATRSYCFCAARRIAALLERCSTAQSFDDVRNLNVAMLRADRQFYRPHVLAWFAPVVEMFRQVCAEEARLKMNELLMIKLLVHRGLPKEVVFGWLYPASVQEAPQYLQFDAGTTVGLEADERWLRSADGTLLYPEIVVQSTLYNERLRQLMRAGPTRREI</sequence>
<dbReference type="Proteomes" id="UP000626109">
    <property type="component" value="Unassembled WGS sequence"/>
</dbReference>